<dbReference type="ExpressionAtlas" id="A5BD87">
    <property type="expression patterns" value="baseline and differential"/>
</dbReference>
<evidence type="ECO:0000256" key="6">
    <source>
        <dbReference type="ARBA" id="ARBA00022729"/>
    </source>
</evidence>
<dbReference type="Gene3D" id="1.10.510.10">
    <property type="entry name" value="Transferase(Phosphotransferase) domain 1"/>
    <property type="match status" value="1"/>
</dbReference>
<dbReference type="Gene3D" id="3.30.430.20">
    <property type="entry name" value="Gnk2 domain, C-X8-C-X2-C motif"/>
    <property type="match status" value="2"/>
</dbReference>
<evidence type="ECO:0000259" key="20">
    <source>
        <dbReference type="PROSITE" id="PS50011"/>
    </source>
</evidence>
<organism evidence="22">
    <name type="scientific">Vitis vinifera</name>
    <name type="common">Grape</name>
    <dbReference type="NCBI Taxonomy" id="29760"/>
    <lineage>
        <taxon>Eukaryota</taxon>
        <taxon>Viridiplantae</taxon>
        <taxon>Streptophyta</taxon>
        <taxon>Embryophyta</taxon>
        <taxon>Tracheophyta</taxon>
        <taxon>Spermatophyta</taxon>
        <taxon>Magnoliopsida</taxon>
        <taxon>eudicotyledons</taxon>
        <taxon>Gunneridae</taxon>
        <taxon>Pentapetalae</taxon>
        <taxon>rosids</taxon>
        <taxon>Vitales</taxon>
        <taxon>Vitaceae</taxon>
        <taxon>Viteae</taxon>
        <taxon>Vitis</taxon>
    </lineage>
</organism>
<feature type="region of interest" description="Disordered" evidence="18">
    <location>
        <begin position="636"/>
        <end position="655"/>
    </location>
</feature>
<dbReference type="InterPro" id="IPR002902">
    <property type="entry name" value="GNK2"/>
</dbReference>
<keyword evidence="8 17" id="KW-0547">Nucleotide-binding</keyword>
<keyword evidence="2" id="KW-0723">Serine/threonine-protein kinase</keyword>
<dbReference type="GO" id="GO:0006950">
    <property type="term" value="P:response to stress"/>
    <property type="evidence" value="ECO:0007669"/>
    <property type="project" value="UniProtKB-ARBA"/>
</dbReference>
<feature type="binding site" evidence="17">
    <location>
        <position position="357"/>
    </location>
    <ligand>
        <name>ATP</name>
        <dbReference type="ChEBI" id="CHEBI:30616"/>
    </ligand>
</feature>
<keyword evidence="9" id="KW-0418">Kinase</keyword>
<keyword evidence="12 19" id="KW-0472">Membrane</keyword>
<dbReference type="FunFam" id="3.30.430.20:FF:000013">
    <property type="entry name" value="Cysteine-rich RLK (RECEPTOR-like protein kinase) 23"/>
    <property type="match status" value="1"/>
</dbReference>
<feature type="domain" description="Gnk2-homologous" evidence="21">
    <location>
        <begin position="55"/>
        <end position="160"/>
    </location>
</feature>
<evidence type="ECO:0000256" key="15">
    <source>
        <dbReference type="ARBA" id="ARBA00047558"/>
    </source>
</evidence>
<comment type="subcellular location">
    <subcellularLocation>
        <location evidence="1">Membrane</location>
        <topology evidence="1">Single-pass membrane protein</topology>
    </subcellularLocation>
</comment>
<evidence type="ECO:0000256" key="8">
    <source>
        <dbReference type="ARBA" id="ARBA00022741"/>
    </source>
</evidence>
<dbReference type="FunFam" id="1.10.510.10:FF:000129">
    <property type="entry name" value="cysteine-rich receptor-like protein kinase 10"/>
    <property type="match status" value="1"/>
</dbReference>
<keyword evidence="5 19" id="KW-0812">Transmembrane</keyword>
<dbReference type="InterPro" id="IPR011009">
    <property type="entry name" value="Kinase-like_dom_sf"/>
</dbReference>
<keyword evidence="13" id="KW-0675">Receptor</keyword>
<evidence type="ECO:0000256" key="7">
    <source>
        <dbReference type="ARBA" id="ARBA00022737"/>
    </source>
</evidence>
<gene>
    <name evidence="22" type="ORF">VITISV_034184</name>
</gene>
<dbReference type="InterPro" id="IPR038408">
    <property type="entry name" value="GNK2_sf"/>
</dbReference>
<dbReference type="InterPro" id="IPR008271">
    <property type="entry name" value="Ser/Thr_kinase_AS"/>
</dbReference>
<evidence type="ECO:0000256" key="13">
    <source>
        <dbReference type="ARBA" id="ARBA00023170"/>
    </source>
</evidence>
<dbReference type="SUPFAM" id="SSF56112">
    <property type="entry name" value="Protein kinase-like (PK-like)"/>
    <property type="match status" value="1"/>
</dbReference>
<reference evidence="22" key="1">
    <citation type="journal article" date="2007" name="PLoS ONE">
        <title>The first genome sequence of an elite grapevine cultivar (Pinot noir Vitis vinifera L.): coping with a highly heterozygous genome.</title>
        <authorList>
            <person name="Velasco R."/>
            <person name="Zharkikh A."/>
            <person name="Troggio M."/>
            <person name="Cartwright D.A."/>
            <person name="Cestaro A."/>
            <person name="Pruss D."/>
            <person name="Pindo M."/>
            <person name="FitzGerald L.M."/>
            <person name="Vezzulli S."/>
            <person name="Reid J."/>
            <person name="Malacarne G."/>
            <person name="Iliev D."/>
            <person name="Coppola G."/>
            <person name="Wardell B."/>
            <person name="Micheletti D."/>
            <person name="Macalma T."/>
            <person name="Facci M."/>
            <person name="Mitchell J.T."/>
            <person name="Perazzolli M."/>
            <person name="Eldredge G."/>
            <person name="Gatto P."/>
            <person name="Oyzerski R."/>
            <person name="Moretto M."/>
            <person name="Gutin N."/>
            <person name="Stefanini M."/>
            <person name="Chen Y."/>
            <person name="Segala C."/>
            <person name="Davenport C."/>
            <person name="Dematte L."/>
            <person name="Mraz A."/>
            <person name="Battilana J."/>
            <person name="Stormo K."/>
            <person name="Costa F."/>
            <person name="Tao Q."/>
            <person name="Si-Ammour A."/>
            <person name="Harkins T."/>
            <person name="Lackey A."/>
            <person name="Perbost C."/>
            <person name="Taillon B."/>
            <person name="Stella A."/>
            <person name="Solovyev V."/>
            <person name="Fawcett J.A."/>
            <person name="Sterck L."/>
            <person name="Vandepoele K."/>
            <person name="Grando S.M."/>
            <person name="Toppo S."/>
            <person name="Moser C."/>
            <person name="Lanchbury J."/>
            <person name="Bogden R."/>
            <person name="Skolnick M."/>
            <person name="Sgaramella V."/>
            <person name="Bhatnagar S.K."/>
            <person name="Fontana P."/>
            <person name="Gutin A."/>
            <person name="Van de Peer Y."/>
            <person name="Salamini F."/>
            <person name="Viola R."/>
        </authorList>
    </citation>
    <scope>NUCLEOTIDE SEQUENCE</scope>
</reference>
<dbReference type="EMBL" id="AM455198">
    <property type="protein sequence ID" value="CAN72253.1"/>
    <property type="molecule type" value="Genomic_DNA"/>
</dbReference>
<protein>
    <recommendedName>
        <fullName evidence="23">Cysteine-rich receptor-like protein kinase 10</fullName>
    </recommendedName>
</protein>
<evidence type="ECO:0000256" key="12">
    <source>
        <dbReference type="ARBA" id="ARBA00023136"/>
    </source>
</evidence>
<evidence type="ECO:0000256" key="2">
    <source>
        <dbReference type="ARBA" id="ARBA00022527"/>
    </source>
</evidence>
<keyword evidence="3" id="KW-0597">Phosphoprotein</keyword>
<keyword evidence="10 17" id="KW-0067">ATP-binding</keyword>
<evidence type="ECO:0000256" key="1">
    <source>
        <dbReference type="ARBA" id="ARBA00004167"/>
    </source>
</evidence>
<name>A5BD87_VITVI</name>
<evidence type="ECO:0000256" key="3">
    <source>
        <dbReference type="ARBA" id="ARBA00022553"/>
    </source>
</evidence>
<dbReference type="GO" id="GO:0016020">
    <property type="term" value="C:membrane"/>
    <property type="evidence" value="ECO:0007669"/>
    <property type="project" value="UniProtKB-SubCell"/>
</dbReference>
<evidence type="ECO:0000256" key="14">
    <source>
        <dbReference type="ARBA" id="ARBA00023180"/>
    </source>
</evidence>
<dbReference type="GO" id="GO:0004674">
    <property type="term" value="F:protein serine/threonine kinase activity"/>
    <property type="evidence" value="ECO:0007669"/>
    <property type="project" value="UniProtKB-KW"/>
</dbReference>
<evidence type="ECO:0000256" key="4">
    <source>
        <dbReference type="ARBA" id="ARBA00022679"/>
    </source>
</evidence>
<dbReference type="InterPro" id="IPR000719">
    <property type="entry name" value="Prot_kinase_dom"/>
</dbReference>
<keyword evidence="7" id="KW-0677">Repeat</keyword>
<dbReference type="Pfam" id="PF01657">
    <property type="entry name" value="Stress-antifung"/>
    <property type="match status" value="2"/>
</dbReference>
<evidence type="ECO:0000256" key="18">
    <source>
        <dbReference type="SAM" id="MobiDB-lite"/>
    </source>
</evidence>
<keyword evidence="4" id="KW-0808">Transferase</keyword>
<evidence type="ECO:0000256" key="16">
    <source>
        <dbReference type="ARBA" id="ARBA00047951"/>
    </source>
</evidence>
<dbReference type="InterPro" id="IPR001245">
    <property type="entry name" value="Ser-Thr/Tyr_kinase_cat_dom"/>
</dbReference>
<evidence type="ECO:0000256" key="11">
    <source>
        <dbReference type="ARBA" id="ARBA00022989"/>
    </source>
</evidence>
<evidence type="ECO:0008006" key="23">
    <source>
        <dbReference type="Google" id="ProtNLM"/>
    </source>
</evidence>
<keyword evidence="6" id="KW-0732">Signal</keyword>
<dbReference type="FunFam" id="3.30.200.20:FF:000142">
    <property type="entry name" value="Cysteine-rich receptor-like protein kinase 10"/>
    <property type="match status" value="1"/>
</dbReference>
<evidence type="ECO:0000256" key="9">
    <source>
        <dbReference type="ARBA" id="ARBA00022777"/>
    </source>
</evidence>
<dbReference type="Gene3D" id="3.30.200.20">
    <property type="entry name" value="Phosphorylase Kinase, domain 1"/>
    <property type="match status" value="1"/>
</dbReference>
<evidence type="ECO:0000256" key="17">
    <source>
        <dbReference type="PROSITE-ProRule" id="PRU10141"/>
    </source>
</evidence>
<dbReference type="PANTHER" id="PTHR27002">
    <property type="entry name" value="RECEPTOR-LIKE SERINE/THREONINE-PROTEIN KINASE SD1-8"/>
    <property type="match status" value="1"/>
</dbReference>
<evidence type="ECO:0000313" key="22">
    <source>
        <dbReference type="EMBL" id="CAN72253.1"/>
    </source>
</evidence>
<feature type="domain" description="Protein kinase" evidence="20">
    <location>
        <begin position="329"/>
        <end position="615"/>
    </location>
</feature>
<dbReference type="CDD" id="cd23509">
    <property type="entry name" value="Gnk2-like"/>
    <property type="match status" value="2"/>
</dbReference>
<dbReference type="PROSITE" id="PS00108">
    <property type="entry name" value="PROTEIN_KINASE_ST"/>
    <property type="match status" value="1"/>
</dbReference>
<sequence>MDRHERAWGRRGGDLRLHHPFSPYVSVMAWGEILLFVSRKHDAAAFQYNSFVSLHAWVAETPNTTSAISPNTTYQTNLNLLLSFLSSNATIDSGFYNATVGREPFDVVYGLFLCRGDLSPQLCQECVGAATNKSRDQCQGIKAAVIWYDECILHYSNQSIFSTLIEEPILLMRNPGNVTDPDGFNRTLQGIMDSIRTQAVNDQSGKKYYATKEENYLAPRMVQRVYSLVQCTPDLSATQCNLCLLGVTDYLQECCSARKGGISSQTIITIVVPTVVSVGIFYILCYCFISRKARQKYNTTEEENVENDITTVQSLQFDFGTLQAATNNFSDDNKIGQGGFGDVYKVTLSSGQEIAIKRLSRSSVQGAVEFKNEIVLVAKLQHRNLVRLLGFCLEGEEKILVYEYVPNKSLDCFLFDPDKQGQLDWSRRYMIIGGIARGILYLHEDSRLRVIHRDLKASNVLLDGDMNPKISDFGMARIFGVDQTQGNTNRVVGTYGYMSPEYAMHGHFSAKSDVYSFGVLVLEIISGKKNSRFYESGQTEGLPSYAWKLWRDGTPLELMDPMMGDSYARNEVIRCIHMGLLCVQEDPDDRPSMASVVLMLSSYSVTLPLPQQPAFFIRSGTQSGFPINALESDQSASKSTPWSLNETSISELYPR</sequence>
<evidence type="ECO:0000256" key="10">
    <source>
        <dbReference type="ARBA" id="ARBA00022840"/>
    </source>
</evidence>
<feature type="domain" description="Gnk2-homologous" evidence="21">
    <location>
        <begin position="166"/>
        <end position="278"/>
    </location>
</feature>
<dbReference type="SMART" id="SM00220">
    <property type="entry name" value="S_TKc"/>
    <property type="match status" value="1"/>
</dbReference>
<comment type="catalytic activity">
    <reaction evidence="15">
        <text>L-seryl-[protein] + ATP = O-phospho-L-seryl-[protein] + ADP + H(+)</text>
        <dbReference type="Rhea" id="RHEA:17989"/>
        <dbReference type="Rhea" id="RHEA-COMP:9863"/>
        <dbReference type="Rhea" id="RHEA-COMP:11604"/>
        <dbReference type="ChEBI" id="CHEBI:15378"/>
        <dbReference type="ChEBI" id="CHEBI:29999"/>
        <dbReference type="ChEBI" id="CHEBI:30616"/>
        <dbReference type="ChEBI" id="CHEBI:83421"/>
        <dbReference type="ChEBI" id="CHEBI:456216"/>
    </reaction>
</comment>
<dbReference type="Pfam" id="PF07714">
    <property type="entry name" value="PK_Tyr_Ser-Thr"/>
    <property type="match status" value="1"/>
</dbReference>
<dbReference type="PROSITE" id="PS50011">
    <property type="entry name" value="PROTEIN_KINASE_DOM"/>
    <property type="match status" value="1"/>
</dbReference>
<dbReference type="GO" id="GO:0005524">
    <property type="term" value="F:ATP binding"/>
    <property type="evidence" value="ECO:0007669"/>
    <property type="project" value="UniProtKB-UniRule"/>
</dbReference>
<dbReference type="PROSITE" id="PS51473">
    <property type="entry name" value="GNK2"/>
    <property type="match status" value="2"/>
</dbReference>
<keyword evidence="14" id="KW-0325">Glycoprotein</keyword>
<evidence type="ECO:0000259" key="21">
    <source>
        <dbReference type="PROSITE" id="PS51473"/>
    </source>
</evidence>
<dbReference type="InterPro" id="IPR017441">
    <property type="entry name" value="Protein_kinase_ATP_BS"/>
</dbReference>
<dbReference type="AlphaFoldDB" id="A5BD87"/>
<dbReference type="CDD" id="cd14066">
    <property type="entry name" value="STKc_IRAK"/>
    <property type="match status" value="1"/>
</dbReference>
<keyword evidence="11 19" id="KW-1133">Transmembrane helix</keyword>
<evidence type="ECO:0000256" key="5">
    <source>
        <dbReference type="ARBA" id="ARBA00022692"/>
    </source>
</evidence>
<evidence type="ECO:0000256" key="19">
    <source>
        <dbReference type="SAM" id="Phobius"/>
    </source>
</evidence>
<proteinExistence type="predicted"/>
<dbReference type="PANTHER" id="PTHR27002:SF1050">
    <property type="entry name" value="CYSTEINE-RICH RECEPTOR-LIKE PROTEIN KINASE 5"/>
    <property type="match status" value="1"/>
</dbReference>
<accession>A5BD87</accession>
<dbReference type="PROSITE" id="PS00107">
    <property type="entry name" value="PROTEIN_KINASE_ATP"/>
    <property type="match status" value="1"/>
</dbReference>
<feature type="transmembrane region" description="Helical" evidence="19">
    <location>
        <begin position="267"/>
        <end position="289"/>
    </location>
</feature>
<comment type="catalytic activity">
    <reaction evidence="16">
        <text>L-threonyl-[protein] + ATP = O-phospho-L-threonyl-[protein] + ADP + H(+)</text>
        <dbReference type="Rhea" id="RHEA:46608"/>
        <dbReference type="Rhea" id="RHEA-COMP:11060"/>
        <dbReference type="Rhea" id="RHEA-COMP:11605"/>
        <dbReference type="ChEBI" id="CHEBI:15378"/>
        <dbReference type="ChEBI" id="CHEBI:30013"/>
        <dbReference type="ChEBI" id="CHEBI:30616"/>
        <dbReference type="ChEBI" id="CHEBI:61977"/>
        <dbReference type="ChEBI" id="CHEBI:456216"/>
    </reaction>
</comment>